<dbReference type="Gene3D" id="3.40.50.300">
    <property type="entry name" value="P-loop containing nucleotide triphosphate hydrolases"/>
    <property type="match status" value="2"/>
</dbReference>
<organism evidence="1 2">
    <name type="scientific">Nostoc cf. commune SO-36</name>
    <dbReference type="NCBI Taxonomy" id="449208"/>
    <lineage>
        <taxon>Bacteria</taxon>
        <taxon>Bacillati</taxon>
        <taxon>Cyanobacteriota</taxon>
        <taxon>Cyanophyceae</taxon>
        <taxon>Nostocales</taxon>
        <taxon>Nostocaceae</taxon>
        <taxon>Nostoc</taxon>
    </lineage>
</organism>
<geneLocation type="plasmid" evidence="1 2">
    <name>pANSO36C</name>
</geneLocation>
<accession>A0ABN6QFF7</accession>
<proteinExistence type="predicted"/>
<dbReference type="InterPro" id="IPR008571">
    <property type="entry name" value="HerA-like"/>
</dbReference>
<dbReference type="Proteomes" id="UP001055453">
    <property type="component" value="Plasmid pANSO36C"/>
</dbReference>
<keyword evidence="1" id="KW-0614">Plasmid</keyword>
<evidence type="ECO:0000313" key="2">
    <source>
        <dbReference type="Proteomes" id="UP001055453"/>
    </source>
</evidence>
<dbReference type="PANTHER" id="PTHR42957">
    <property type="entry name" value="HELICASE MJ1565-RELATED"/>
    <property type="match status" value="1"/>
</dbReference>
<dbReference type="SUPFAM" id="SSF52540">
    <property type="entry name" value="P-loop containing nucleoside triphosphate hydrolases"/>
    <property type="match status" value="1"/>
</dbReference>
<dbReference type="EMBL" id="AP025735">
    <property type="protein sequence ID" value="BDI21010.1"/>
    <property type="molecule type" value="Genomic_DNA"/>
</dbReference>
<gene>
    <name evidence="1" type="ORF">ANSO36C_68120</name>
</gene>
<evidence type="ECO:0008006" key="3">
    <source>
        <dbReference type="Google" id="ProtNLM"/>
    </source>
</evidence>
<evidence type="ECO:0000313" key="1">
    <source>
        <dbReference type="EMBL" id="BDI21010.1"/>
    </source>
</evidence>
<dbReference type="PANTHER" id="PTHR42957:SF1">
    <property type="entry name" value="HELICASE MJ1565-RELATED"/>
    <property type="match status" value="1"/>
</dbReference>
<protein>
    <recommendedName>
        <fullName evidence="3">Helicase HerA central domain-containing protein</fullName>
    </recommendedName>
</protein>
<dbReference type="RefSeq" id="WP_251960969.1">
    <property type="nucleotide sequence ID" value="NZ_AP025735.1"/>
</dbReference>
<dbReference type="InterPro" id="IPR027417">
    <property type="entry name" value="P-loop_NTPase"/>
</dbReference>
<name>A0ABN6QFF7_NOSCO</name>
<keyword evidence="2" id="KW-1185">Reference proteome</keyword>
<reference evidence="1" key="1">
    <citation type="submission" date="2022-04" db="EMBL/GenBank/DDBJ databases">
        <title>Complete genome sequence of a cyanobacterium, Nostoc sp. SO-36, isolated in Antarctica.</title>
        <authorList>
            <person name="Kanesaki Y."/>
            <person name="Effendi D."/>
            <person name="Sakamoto T."/>
            <person name="Ohtani S."/>
            <person name="Awai K."/>
        </authorList>
    </citation>
    <scope>NUCLEOTIDE SEQUENCE</scope>
    <source>
        <strain evidence="1">SO-36</strain>
        <plasmid evidence="1">pANSO36C</plasmid>
    </source>
</reference>
<sequence>MTLSFTNIISKIASVDLFKKNSSTGDIETGIFIGRPFHIDYEKAYILVADSWKLKAKGVPQGSFLLAYYENENEVDVSEVLLLRVVKPAKLPTDNDVISSMVEYYKDNLKTSGKESQLDSYTKYEFSFSGLECRILGTFYKDDKGCTRFGADVENFYSAHHYRVIKPNPDVLELIVNFREEGITGKPTDIKIGKVRYSSSLRFQAQEDDVPVFVSPKDFLGKRTALFGMTRTGKSNTVKKVIQATVLMSDKAGHGINGKLNGSAVANLEPLTEDGLPKYPVGQIIFDINGEYANANMQDEGTAIFEIYKERTIRYSTLNKDSFKVMKVNFYRDIESGFELIRSHLELETADYVKSFLSIDLEEPRDKTDFSAITRYERKKAAYWCCLYKAGFKPPNNFTVNFPGEDTLNKMVKTDGSLNPKNGITLEEASEWFKTIWENYNDPFFTDYQSKKGREWAEEDLKALLVFLTRKSKPKGNATISGYIKLRDIANLHTETGGKPFEEEIIEELRKGQIIIVDLSQGNPEIQRLYSERICRKIFADAMNRFIQNTPNNFVQFYFEEAHNLFPKQNDKDLSQVYNRIAKEGAKLNLGLIYATQEVSSISSNILKNTQNWFIAHLNNEDETKEIKKYYDFGDFTESLVRFSADSDKGFVRMKTYSNAFVVPTQIDRFSKI</sequence>